<dbReference type="SMART" id="SM00729">
    <property type="entry name" value="Elp3"/>
    <property type="match status" value="1"/>
</dbReference>
<dbReference type="SFLD" id="SFLDF00562">
    <property type="entry name" value="HemN-like__clustered_with_heat"/>
    <property type="match status" value="1"/>
</dbReference>
<name>A0ABT0RY03_9SPHN</name>
<dbReference type="PROSITE" id="PS51918">
    <property type="entry name" value="RADICAL_SAM"/>
    <property type="match status" value="1"/>
</dbReference>
<keyword evidence="2" id="KW-0479">Metal-binding</keyword>
<feature type="domain" description="Radical SAM core" evidence="3">
    <location>
        <begin position="1"/>
        <end position="235"/>
    </location>
</feature>
<keyword evidence="5" id="KW-1185">Reference proteome</keyword>
<dbReference type="PANTHER" id="PTHR13932:SF5">
    <property type="entry name" value="RADICAL S-ADENOSYL METHIONINE DOMAIN-CONTAINING PROTEIN 1, MITOCHONDRIAL"/>
    <property type="match status" value="1"/>
</dbReference>
<reference evidence="4" key="1">
    <citation type="submission" date="2022-05" db="EMBL/GenBank/DDBJ databases">
        <authorList>
            <person name="Jo J.-H."/>
            <person name="Im W.-T."/>
        </authorList>
    </citation>
    <scope>NUCLEOTIDE SEQUENCE</scope>
    <source>
        <strain evidence="4">SE220</strain>
    </source>
</reference>
<dbReference type="EMBL" id="JAMGBE010000001">
    <property type="protein sequence ID" value="MCL6728489.1"/>
    <property type="molecule type" value="Genomic_DNA"/>
</dbReference>
<evidence type="ECO:0000259" key="3">
    <source>
        <dbReference type="PROSITE" id="PS51918"/>
    </source>
</evidence>
<dbReference type="NCBIfam" id="TIGR00539">
    <property type="entry name" value="hemN_rel"/>
    <property type="match status" value="1"/>
</dbReference>
<dbReference type="SUPFAM" id="SSF102114">
    <property type="entry name" value="Radical SAM enzymes"/>
    <property type="match status" value="1"/>
</dbReference>
<dbReference type="Pfam" id="PF06969">
    <property type="entry name" value="HemN_C"/>
    <property type="match status" value="1"/>
</dbReference>
<dbReference type="RefSeq" id="WP_249830000.1">
    <property type="nucleotide sequence ID" value="NZ_JAMGBE010000001.1"/>
</dbReference>
<accession>A0ABT0RY03</accession>
<comment type="caution">
    <text evidence="4">The sequence shown here is derived from an EMBL/GenBank/DDBJ whole genome shotgun (WGS) entry which is preliminary data.</text>
</comment>
<keyword evidence="2" id="KW-0004">4Fe-4S</keyword>
<dbReference type="InterPro" id="IPR004559">
    <property type="entry name" value="HemW-like"/>
</dbReference>
<dbReference type="SFLD" id="SFLDG01065">
    <property type="entry name" value="anaerobic_coproporphyrinogen-I"/>
    <property type="match status" value="1"/>
</dbReference>
<dbReference type="SFLD" id="SFLDF00288">
    <property type="entry name" value="HemN-like__clustered_with_nucl"/>
    <property type="match status" value="1"/>
</dbReference>
<comment type="subcellular location">
    <subcellularLocation>
        <location evidence="2">Cytoplasm</location>
    </subcellularLocation>
</comment>
<evidence type="ECO:0000313" key="5">
    <source>
        <dbReference type="Proteomes" id="UP001165342"/>
    </source>
</evidence>
<comment type="function">
    <text evidence="2">Probably acts as a heme chaperone, transferring heme to an unknown acceptor. Binds one molecule of heme per monomer, possibly covalently. Binds 1 [4Fe-4S] cluster. The cluster is coordinated with 3 cysteines and an exchangeable S-adenosyl-L-methionine.</text>
</comment>
<keyword evidence="2" id="KW-0143">Chaperone</keyword>
<organism evidence="4 5">
    <name type="scientific">Sphingomonas hankyongi</name>
    <dbReference type="NCBI Taxonomy" id="2908209"/>
    <lineage>
        <taxon>Bacteria</taxon>
        <taxon>Pseudomonadati</taxon>
        <taxon>Pseudomonadota</taxon>
        <taxon>Alphaproteobacteria</taxon>
        <taxon>Sphingomonadales</taxon>
        <taxon>Sphingomonadaceae</taxon>
        <taxon>Sphingomonas</taxon>
    </lineage>
</organism>
<dbReference type="InterPro" id="IPR058240">
    <property type="entry name" value="rSAM_sf"/>
</dbReference>
<dbReference type="Gene3D" id="3.30.750.200">
    <property type="match status" value="1"/>
</dbReference>
<evidence type="ECO:0000256" key="1">
    <source>
        <dbReference type="ARBA" id="ARBA00006100"/>
    </source>
</evidence>
<keyword evidence="2" id="KW-0963">Cytoplasm</keyword>
<dbReference type="Pfam" id="PF04055">
    <property type="entry name" value="Radical_SAM"/>
    <property type="match status" value="1"/>
</dbReference>
<gene>
    <name evidence="4" type="primary">hemW</name>
    <name evidence="4" type="ORF">LZ538_00270</name>
</gene>
<dbReference type="InterPro" id="IPR006638">
    <property type="entry name" value="Elp3/MiaA/NifB-like_rSAM"/>
</dbReference>
<dbReference type="Proteomes" id="UP001165342">
    <property type="component" value="Unassembled WGS sequence"/>
</dbReference>
<keyword evidence="2" id="KW-0949">S-adenosyl-L-methionine</keyword>
<dbReference type="InterPro" id="IPR007197">
    <property type="entry name" value="rSAM"/>
</dbReference>
<protein>
    <recommendedName>
        <fullName evidence="2">Heme chaperone HemW</fullName>
    </recommendedName>
</protein>
<proteinExistence type="inferred from homology"/>
<keyword evidence="2" id="KW-0411">Iron-sulfur</keyword>
<sequence length="407" mass="44179">MTGEPLALYVHWPFCVSKCPYCDFNSHVRASIDNDAWREALLADLAHEAALLPGRTLTSIFFGGGTPSLMEPSTVAAIIEAAASHWTAADRIEITLEANPNSVETGRFADLAVAGVNRLSLGLQSFDDKALAFLGRAHSAKEGWRALETAQENFRRVSFDLIYALPEETEDCWAATLAQALSLGTTHLSLYQLTIEPGTRFASMVAKRAFKPLDPDLAAGLYELTGAMTSAAGLPAYEISNHSRPGHESRHNLSYWRYNDYAGVGPGAHGRRLGMRTTRHRKPENFLSAVRRNGNGIVEEARLTPTEAADEALVMGLRLSEGIDLDKIAQRFELRSIVDWRRVDRLVASGHLSRDGGRVAVTAAGRLLLDTILAEIADPEPIALAAEAPMPASRAEAVSLLTSAYSC</sequence>
<evidence type="ECO:0000313" key="4">
    <source>
        <dbReference type="EMBL" id="MCL6728489.1"/>
    </source>
</evidence>
<keyword evidence="2" id="KW-0349">Heme</keyword>
<dbReference type="SFLD" id="SFLDS00029">
    <property type="entry name" value="Radical_SAM"/>
    <property type="match status" value="1"/>
</dbReference>
<comment type="similarity">
    <text evidence="1">Belongs to the anaerobic coproporphyrinogen-III oxidase family. HemW subfamily.</text>
</comment>
<dbReference type="InterPro" id="IPR010723">
    <property type="entry name" value="HemN_C"/>
</dbReference>
<dbReference type="PANTHER" id="PTHR13932">
    <property type="entry name" value="COPROPORPHYRINIGEN III OXIDASE"/>
    <property type="match status" value="1"/>
</dbReference>
<keyword evidence="2" id="KW-0408">Iron</keyword>
<evidence type="ECO:0000256" key="2">
    <source>
        <dbReference type="RuleBase" id="RU364116"/>
    </source>
</evidence>
<dbReference type="InterPro" id="IPR034505">
    <property type="entry name" value="Coproporphyrinogen-III_oxidase"/>
</dbReference>